<accession>A0A4E0R3S1</accession>
<evidence type="ECO:0000256" key="1">
    <source>
        <dbReference type="SAM" id="MobiDB-lite"/>
    </source>
</evidence>
<feature type="compositionally biased region" description="Acidic residues" evidence="1">
    <location>
        <begin position="72"/>
        <end position="84"/>
    </location>
</feature>
<reference evidence="2" key="1">
    <citation type="submission" date="2019-03" db="EMBL/GenBank/DDBJ databases">
        <title>Improved annotation for the trematode Fasciola hepatica.</title>
        <authorList>
            <person name="Choi Y.-J."/>
            <person name="Martin J."/>
            <person name="Mitreva M."/>
        </authorList>
    </citation>
    <scope>NUCLEOTIDE SEQUENCE [LARGE SCALE GENOMIC DNA]</scope>
</reference>
<feature type="compositionally biased region" description="Basic and acidic residues" evidence="1">
    <location>
        <begin position="677"/>
        <end position="689"/>
    </location>
</feature>
<dbReference type="AlphaFoldDB" id="A0A4E0R3S1"/>
<feature type="compositionally biased region" description="Acidic residues" evidence="1">
    <location>
        <begin position="53"/>
        <end position="64"/>
    </location>
</feature>
<organism evidence="2 3">
    <name type="scientific">Fasciola hepatica</name>
    <name type="common">Liver fluke</name>
    <dbReference type="NCBI Taxonomy" id="6192"/>
    <lineage>
        <taxon>Eukaryota</taxon>
        <taxon>Metazoa</taxon>
        <taxon>Spiralia</taxon>
        <taxon>Lophotrochozoa</taxon>
        <taxon>Platyhelminthes</taxon>
        <taxon>Trematoda</taxon>
        <taxon>Digenea</taxon>
        <taxon>Plagiorchiida</taxon>
        <taxon>Echinostomata</taxon>
        <taxon>Echinostomatoidea</taxon>
        <taxon>Fasciolidae</taxon>
        <taxon>Fasciola</taxon>
    </lineage>
</organism>
<name>A0A4E0R3S1_FASHE</name>
<feature type="compositionally biased region" description="Low complexity" evidence="1">
    <location>
        <begin position="278"/>
        <end position="300"/>
    </location>
</feature>
<evidence type="ECO:0000313" key="2">
    <source>
        <dbReference type="EMBL" id="THD20041.1"/>
    </source>
</evidence>
<feature type="compositionally biased region" description="Basic and acidic residues" evidence="1">
    <location>
        <begin position="798"/>
        <end position="807"/>
    </location>
</feature>
<feature type="compositionally biased region" description="Basic and acidic residues" evidence="1">
    <location>
        <begin position="453"/>
        <end position="467"/>
    </location>
</feature>
<feature type="compositionally biased region" description="Basic and acidic residues" evidence="1">
    <location>
        <begin position="961"/>
        <end position="988"/>
    </location>
</feature>
<keyword evidence="3" id="KW-1185">Reference proteome</keyword>
<evidence type="ECO:0000313" key="3">
    <source>
        <dbReference type="Proteomes" id="UP000230066"/>
    </source>
</evidence>
<comment type="caution">
    <text evidence="2">The sequence shown here is derived from an EMBL/GenBank/DDBJ whole genome shotgun (WGS) entry which is preliminary data.</text>
</comment>
<feature type="compositionally biased region" description="Low complexity" evidence="1">
    <location>
        <begin position="718"/>
        <end position="754"/>
    </location>
</feature>
<feature type="region of interest" description="Disordered" evidence="1">
    <location>
        <begin position="1"/>
        <end position="100"/>
    </location>
</feature>
<dbReference type="Proteomes" id="UP000230066">
    <property type="component" value="Unassembled WGS sequence"/>
</dbReference>
<feature type="region of interest" description="Disordered" evidence="1">
    <location>
        <begin position="251"/>
        <end position="812"/>
    </location>
</feature>
<sequence>MAIPFDAFEEDDDQLDFEDDNYQEYPSTKKVTGKPCNTGDSTSRMEYSHSADEGELQSEEETDASEDKSSEEGEISSEIEEVEVAGDHSPAKEETPWERGLRLAHERLERAKLLKAAEKDLAEKRMNLEVPTSAVEPEQEVAKEDVFWPCYYQAFIIGRTELTGRRFLPEDLQPPTETELAEWRRGLDSNHHGRRQHRYRRASSRSTSSSASSSSRTSSHTSSSGSSGVSSLASVAASWKATCAKAMKDYLNSPLGSKGRRGRYAHGRWRRGQRGHSSRSSGSSSDSSDSRSLSDVPRSRAGLASRTAGTLATQGVRRMWPEEDRRPGRRGKPGSSRSSSGSGSRSHSSHESTDTDRRRAWKYGPRGCKDGGSEGRSSSQESTRDRREVPPLPHERPVKRPWVAAPGLASASATSAQNRQRTRDSSQSHSDSPPPADEKRFITSWSRSPSSGGERRTRDTVTRERLPDVVPGSHRAVRGATPSRKKKSRSPFAGIRGPPPNVDHTPLEVGDLTGYPSAIGQQSVPGGMSYAVSSSIPDGPPPAHLSYTPSVSGLNMPDRPELDRPAAGSTHETETPLPSQTGGELPLAPNRPGVRLTLAPRLKASAVGIASLTGATNRPSNRPFQPSPPPQSRAHRLPLPSSLTERGSSPGAPPPNPATLTSEQIRIQAEAAAAVVEARERRRAAAEAARRHRNPNRRKRSDLSKIPIRGRPTYRRQSFSSSSSSSSSAHSSRSHSSAASSARSKSASASRSTSPQTPDSRCDDPYGLSNRPDYQPSRGNYARRGGVGLPRRGGPSHFGRDEYRDQPEDYYNPQYGRPTHHGMNMQQSFQFQSHNLSEEGGRVRDRVDYGRADRGLAPFKHRGGYEISERQRAPYKTQSIKMANDYPVDMADVYPAPPKRHRGDLKVAVLNPSRYDAFEELDQQRFPALPRRVISQAPPAAERLVRPRTPHGVYEEPLMDRRSPRMSEDHRVRGTDRIHSRKDDRDLDMGTGATTRKRAYIIAPPEVEPPVLNLDMRRARARHRSRGPGGSGAPIDRSEPFESDAGSFAAEQRLRELRERLNLVDDRIAEIKAGSAR</sequence>
<feature type="compositionally biased region" description="Low complexity" evidence="1">
    <location>
        <begin position="333"/>
        <end position="346"/>
    </location>
</feature>
<feature type="compositionally biased region" description="Basic and acidic residues" evidence="1">
    <location>
        <begin position="85"/>
        <end position="100"/>
    </location>
</feature>
<feature type="region of interest" description="Disordered" evidence="1">
    <location>
        <begin position="961"/>
        <end position="990"/>
    </location>
</feature>
<protein>
    <submittedName>
        <fullName evidence="2">Serine/arginine repetitive matrix protein 2</fullName>
    </submittedName>
</protein>
<feature type="compositionally biased region" description="Acidic residues" evidence="1">
    <location>
        <begin position="7"/>
        <end position="22"/>
    </location>
</feature>
<gene>
    <name evidence="2" type="ORF">D915_009174</name>
</gene>
<feature type="region of interest" description="Disordered" evidence="1">
    <location>
        <begin position="1019"/>
        <end position="1047"/>
    </location>
</feature>
<feature type="region of interest" description="Disordered" evidence="1">
    <location>
        <begin position="169"/>
        <end position="230"/>
    </location>
</feature>
<dbReference type="EMBL" id="JXXN02005231">
    <property type="protein sequence ID" value="THD20041.1"/>
    <property type="molecule type" value="Genomic_DNA"/>
</dbReference>
<feature type="compositionally biased region" description="Basic and acidic residues" evidence="1">
    <location>
        <begin position="348"/>
        <end position="358"/>
    </location>
</feature>
<feature type="compositionally biased region" description="Basic residues" evidence="1">
    <location>
        <begin position="192"/>
        <end position="203"/>
    </location>
</feature>
<feature type="compositionally biased region" description="Basic residues" evidence="1">
    <location>
        <begin position="690"/>
        <end position="700"/>
    </location>
</feature>
<feature type="compositionally biased region" description="Basic and acidic residues" evidence="1">
    <location>
        <begin position="382"/>
        <end position="398"/>
    </location>
</feature>
<feature type="compositionally biased region" description="Basic residues" evidence="1">
    <location>
        <begin position="258"/>
        <end position="277"/>
    </location>
</feature>
<feature type="compositionally biased region" description="Low complexity" evidence="1">
    <location>
        <begin position="204"/>
        <end position="230"/>
    </location>
</feature>
<feature type="compositionally biased region" description="Basic and acidic residues" evidence="1">
    <location>
        <begin position="181"/>
        <end position="191"/>
    </location>
</feature>
<proteinExistence type="predicted"/>